<comment type="caution">
    <text evidence="1">The sequence shown here is derived from an EMBL/GenBank/DDBJ whole genome shotgun (WGS) entry which is preliminary data.</text>
</comment>
<dbReference type="AlphaFoldDB" id="A0AA41YTB4"/>
<keyword evidence="2" id="KW-1185">Reference proteome</keyword>
<dbReference type="Proteomes" id="UP001165667">
    <property type="component" value="Unassembled WGS sequence"/>
</dbReference>
<dbReference type="RefSeq" id="WP_282582803.1">
    <property type="nucleotide sequence ID" value="NZ_JAMOIM010000001.1"/>
</dbReference>
<reference evidence="1" key="1">
    <citation type="submission" date="2022-05" db="EMBL/GenBank/DDBJ databases">
        <authorList>
            <person name="Pankratov T."/>
        </authorList>
    </citation>
    <scope>NUCLEOTIDE SEQUENCE</scope>
    <source>
        <strain evidence="1">BP6-180914</strain>
    </source>
</reference>
<accession>A0AA41YTB4</accession>
<name>A0AA41YTB4_9HYPH</name>
<organism evidence="1 2">
    <name type="scientific">Lichenifustis flavocetrariae</name>
    <dbReference type="NCBI Taxonomy" id="2949735"/>
    <lineage>
        <taxon>Bacteria</taxon>
        <taxon>Pseudomonadati</taxon>
        <taxon>Pseudomonadota</taxon>
        <taxon>Alphaproteobacteria</taxon>
        <taxon>Hyphomicrobiales</taxon>
        <taxon>Lichenihabitantaceae</taxon>
        <taxon>Lichenifustis</taxon>
    </lineage>
</organism>
<proteinExistence type="predicted"/>
<gene>
    <name evidence="1" type="ORF">M8523_00175</name>
</gene>
<evidence type="ECO:0000313" key="2">
    <source>
        <dbReference type="Proteomes" id="UP001165667"/>
    </source>
</evidence>
<sequence length="320" mass="35093">MPNLVALIDSHFNNMIQYYRVFSCDETWSGHIEIQPRDVIAFAYGSVEALFTQIRDQLRNGRSSFLIGTHGAPDQLPYPIVPGTNAAADSDLLDLLGQAASGESAARDSLLEDTTDEKNRPVFSKPAVLDKLIAIVQDIQRSRIDHLEIRGCNLGSGKGLKALHTCLNSKHTVAPKVTFFSGFFPTAQIRDSTQDHLVSEIGRLGQPRRIYNRSDCSLNADPSGNDTTAFAMQWSETSLHPHLFAGNIRGLNRDAVIGWTHTALENSFYNVVGRTPPGGGLRNGGILPIIGMWSPNESKPFMFPGDGFDYLNLLAVENTP</sequence>
<dbReference type="EMBL" id="JAMOIM010000001">
    <property type="protein sequence ID" value="MCW6506433.1"/>
    <property type="molecule type" value="Genomic_DNA"/>
</dbReference>
<protein>
    <submittedName>
        <fullName evidence="1">Uncharacterized protein</fullName>
    </submittedName>
</protein>
<evidence type="ECO:0000313" key="1">
    <source>
        <dbReference type="EMBL" id="MCW6506433.1"/>
    </source>
</evidence>